<accession>A0A8J6HHV9</accession>
<reference evidence="3" key="2">
    <citation type="submission" date="2021-08" db="EMBL/GenBank/DDBJ databases">
        <authorList>
            <person name="Eriksson T."/>
        </authorList>
    </citation>
    <scope>NUCLEOTIDE SEQUENCE</scope>
    <source>
        <strain evidence="3">Stoneville</strain>
        <tissue evidence="3">Whole head</tissue>
    </source>
</reference>
<feature type="compositionally biased region" description="Low complexity" evidence="1">
    <location>
        <begin position="631"/>
        <end position="644"/>
    </location>
</feature>
<comment type="caution">
    <text evidence="3">The sequence shown here is derived from an EMBL/GenBank/DDBJ whole genome shotgun (WGS) entry which is preliminary data.</text>
</comment>
<dbReference type="PANTHER" id="PTHR19303:SF74">
    <property type="entry name" value="POGO TRANSPOSABLE ELEMENT WITH KRAB DOMAIN"/>
    <property type="match status" value="1"/>
</dbReference>
<dbReference type="AlphaFoldDB" id="A0A8J6HHV9"/>
<feature type="compositionally biased region" description="Polar residues" evidence="1">
    <location>
        <begin position="620"/>
        <end position="630"/>
    </location>
</feature>
<feature type="region of interest" description="Disordered" evidence="1">
    <location>
        <begin position="600"/>
        <end position="689"/>
    </location>
</feature>
<dbReference type="PANTHER" id="PTHR19303">
    <property type="entry name" value="TRANSPOSON"/>
    <property type="match status" value="1"/>
</dbReference>
<keyword evidence="4" id="KW-1185">Reference proteome</keyword>
<dbReference type="InterPro" id="IPR050863">
    <property type="entry name" value="CenT-Element_Derived"/>
</dbReference>
<feature type="compositionally biased region" description="Pro residues" evidence="1">
    <location>
        <begin position="606"/>
        <end position="616"/>
    </location>
</feature>
<evidence type="ECO:0000259" key="2">
    <source>
        <dbReference type="Pfam" id="PF03184"/>
    </source>
</evidence>
<gene>
    <name evidence="3" type="ORF">GEV33_003736</name>
</gene>
<feature type="region of interest" description="Disordered" evidence="1">
    <location>
        <begin position="540"/>
        <end position="581"/>
    </location>
</feature>
<feature type="domain" description="DDE-1" evidence="2">
    <location>
        <begin position="334"/>
        <end position="468"/>
    </location>
</feature>
<evidence type="ECO:0000313" key="3">
    <source>
        <dbReference type="EMBL" id="KAH0819055.1"/>
    </source>
</evidence>
<evidence type="ECO:0000313" key="4">
    <source>
        <dbReference type="Proteomes" id="UP000719412"/>
    </source>
</evidence>
<dbReference type="EMBL" id="JABDTM020015748">
    <property type="protein sequence ID" value="KAH0819055.1"/>
    <property type="molecule type" value="Genomic_DNA"/>
</dbReference>
<dbReference type="GO" id="GO:0005634">
    <property type="term" value="C:nucleus"/>
    <property type="evidence" value="ECO:0007669"/>
    <property type="project" value="TreeGrafter"/>
</dbReference>
<evidence type="ECO:0000256" key="1">
    <source>
        <dbReference type="SAM" id="MobiDB-lite"/>
    </source>
</evidence>
<feature type="compositionally biased region" description="Basic and acidic residues" evidence="1">
    <location>
        <begin position="677"/>
        <end position="689"/>
    </location>
</feature>
<feature type="compositionally biased region" description="Basic residues" evidence="1">
    <location>
        <begin position="650"/>
        <end position="663"/>
    </location>
</feature>
<dbReference type="GO" id="GO:0003677">
    <property type="term" value="F:DNA binding"/>
    <property type="evidence" value="ECO:0007669"/>
    <property type="project" value="TreeGrafter"/>
</dbReference>
<protein>
    <recommendedName>
        <fullName evidence="2">DDE-1 domain-containing protein</fullName>
    </recommendedName>
</protein>
<dbReference type="InterPro" id="IPR004875">
    <property type="entry name" value="DDE_SF_endonuclease_dom"/>
</dbReference>
<proteinExistence type="predicted"/>
<name>A0A8J6HHV9_TENMO</name>
<dbReference type="Proteomes" id="UP000719412">
    <property type="component" value="Unassembled WGS sequence"/>
</dbReference>
<dbReference type="Pfam" id="PF03184">
    <property type="entry name" value="DDE_1"/>
    <property type="match status" value="1"/>
</dbReference>
<reference evidence="3" key="1">
    <citation type="journal article" date="2020" name="J Insects Food Feed">
        <title>The yellow mealworm (Tenebrio molitor) genome: a resource for the emerging insects as food and feed industry.</title>
        <authorList>
            <person name="Eriksson T."/>
            <person name="Andere A."/>
            <person name="Kelstrup H."/>
            <person name="Emery V."/>
            <person name="Picard C."/>
        </authorList>
    </citation>
    <scope>NUCLEOTIDE SEQUENCE</scope>
    <source>
        <strain evidence="3">Stoneville</strain>
        <tissue evidence="3">Whole head</tissue>
    </source>
</reference>
<feature type="compositionally biased region" description="Polar residues" evidence="1">
    <location>
        <begin position="567"/>
        <end position="581"/>
    </location>
</feature>
<sequence length="689" mass="78017">MASWLLNRWITTSSVQHQHAMELQQLQMFNVTPRTDKKVVQVQRPSMISEYNRYMGGTDLLIRTCLNETYLARNKTQPKSAGRPPTSKSSVTLNRVSDDIRYAGRNYLLVPTEGKKEIVVEGKDGFLGFFVADKNMVQKYKRKTERQLWNEDKMRQTIEEVRRGLAYKTAARNFGVPLMSLKRRCKGTNRLAVNAVKKLGSKRLVFTKEQEKELVAHILDMERRMYGLTTKDETCLAGKDWLTGFRKRHPQLSLRSPESTSAARARAFNRPVVTKFFTLLKTIYDKIQFPAHRIFNIDETSLSTVPGKNCKVLAQRGRQQVGRVVSAERGMSTTAVICMSASGSYVPPMVIFARKRMKEELKDGAPPGTAFYCNDFGWMKVEVFVAWFDHFLSFIKPSQEDPALLILDGHLSHTKNLSVIEKARSNFVTILCLPPHTTHKLQPLDVSFMYPLNHYHDKALEKWLTNNPGRVVTVFQISHILNESYMQACTSLNAINGFKKTGIFPYNPDVFTDTDFAAAEVTEQNEPQNDTVHKENDAVQEHNEEVNDENNAVQEQNDEANKKSIESNEQNYTNESCETTQNQNIQEKAVEDAPEIIDAVVHNSPTPGPSTKPDSPPTIAETSFPQNEGESSLSASSFSAAAPSMCHPLPKIKGRRSQRKRKSVGTVLLTSTPYKNMLEEEKRAKNALE</sequence>
<organism evidence="3 4">
    <name type="scientific">Tenebrio molitor</name>
    <name type="common">Yellow mealworm beetle</name>
    <dbReference type="NCBI Taxonomy" id="7067"/>
    <lineage>
        <taxon>Eukaryota</taxon>
        <taxon>Metazoa</taxon>
        <taxon>Ecdysozoa</taxon>
        <taxon>Arthropoda</taxon>
        <taxon>Hexapoda</taxon>
        <taxon>Insecta</taxon>
        <taxon>Pterygota</taxon>
        <taxon>Neoptera</taxon>
        <taxon>Endopterygota</taxon>
        <taxon>Coleoptera</taxon>
        <taxon>Polyphaga</taxon>
        <taxon>Cucujiformia</taxon>
        <taxon>Tenebrionidae</taxon>
        <taxon>Tenebrio</taxon>
    </lineage>
</organism>